<organism evidence="1 2">
    <name type="scientific">Mycena albidolilacea</name>
    <dbReference type="NCBI Taxonomy" id="1033008"/>
    <lineage>
        <taxon>Eukaryota</taxon>
        <taxon>Fungi</taxon>
        <taxon>Dikarya</taxon>
        <taxon>Basidiomycota</taxon>
        <taxon>Agaricomycotina</taxon>
        <taxon>Agaricomycetes</taxon>
        <taxon>Agaricomycetidae</taxon>
        <taxon>Agaricales</taxon>
        <taxon>Marasmiineae</taxon>
        <taxon>Mycenaceae</taxon>
        <taxon>Mycena</taxon>
    </lineage>
</organism>
<sequence length="80" mass="9628">MHGTVYRPYLCQQFSIAYDLYLDIHRRTDERVMSLLGRDSKWRMKHVCPACMYKLEGEDKLIFEMLITMDGNDLLKRVLR</sequence>
<comment type="caution">
    <text evidence="1">The sequence shown here is derived from an EMBL/GenBank/DDBJ whole genome shotgun (WGS) entry which is preliminary data.</text>
</comment>
<gene>
    <name evidence="1" type="ORF">DFH08DRAFT_963048</name>
</gene>
<dbReference type="AlphaFoldDB" id="A0AAD7ENM6"/>
<dbReference type="EMBL" id="JARIHO010000024">
    <property type="protein sequence ID" value="KAJ7343034.1"/>
    <property type="molecule type" value="Genomic_DNA"/>
</dbReference>
<protein>
    <submittedName>
        <fullName evidence="1">Uncharacterized protein</fullName>
    </submittedName>
</protein>
<dbReference type="Proteomes" id="UP001218218">
    <property type="component" value="Unassembled WGS sequence"/>
</dbReference>
<proteinExistence type="predicted"/>
<evidence type="ECO:0000313" key="1">
    <source>
        <dbReference type="EMBL" id="KAJ7343034.1"/>
    </source>
</evidence>
<evidence type="ECO:0000313" key="2">
    <source>
        <dbReference type="Proteomes" id="UP001218218"/>
    </source>
</evidence>
<keyword evidence="2" id="KW-1185">Reference proteome</keyword>
<reference evidence="1" key="1">
    <citation type="submission" date="2023-03" db="EMBL/GenBank/DDBJ databases">
        <title>Massive genome expansion in bonnet fungi (Mycena s.s.) driven by repeated elements and novel gene families across ecological guilds.</title>
        <authorList>
            <consortium name="Lawrence Berkeley National Laboratory"/>
            <person name="Harder C.B."/>
            <person name="Miyauchi S."/>
            <person name="Viragh M."/>
            <person name="Kuo A."/>
            <person name="Thoen E."/>
            <person name="Andreopoulos B."/>
            <person name="Lu D."/>
            <person name="Skrede I."/>
            <person name="Drula E."/>
            <person name="Henrissat B."/>
            <person name="Morin E."/>
            <person name="Kohler A."/>
            <person name="Barry K."/>
            <person name="LaButti K."/>
            <person name="Morin E."/>
            <person name="Salamov A."/>
            <person name="Lipzen A."/>
            <person name="Mereny Z."/>
            <person name="Hegedus B."/>
            <person name="Baldrian P."/>
            <person name="Stursova M."/>
            <person name="Weitz H."/>
            <person name="Taylor A."/>
            <person name="Grigoriev I.V."/>
            <person name="Nagy L.G."/>
            <person name="Martin F."/>
            <person name="Kauserud H."/>
        </authorList>
    </citation>
    <scope>NUCLEOTIDE SEQUENCE</scope>
    <source>
        <strain evidence="1">CBHHK002</strain>
    </source>
</reference>
<name>A0AAD7ENM6_9AGAR</name>
<accession>A0AAD7ENM6</accession>